<gene>
    <name evidence="4" type="ORF">GALL_444580</name>
</gene>
<evidence type="ECO:0000256" key="2">
    <source>
        <dbReference type="ARBA" id="ARBA00022603"/>
    </source>
</evidence>
<comment type="similarity">
    <text evidence="1">Belongs to the UPF0677 family.</text>
</comment>
<dbReference type="Pfam" id="PF04072">
    <property type="entry name" value="LCM"/>
    <property type="match status" value="1"/>
</dbReference>
<protein>
    <submittedName>
        <fullName evidence="4">Putative S-adenosyl-L-methionine-dependent methyltransferase</fullName>
        <ecNumber evidence="4">2.1.1.-</ecNumber>
    </submittedName>
</protein>
<evidence type="ECO:0000256" key="3">
    <source>
        <dbReference type="ARBA" id="ARBA00022679"/>
    </source>
</evidence>
<dbReference type="InterPro" id="IPR011610">
    <property type="entry name" value="SAM_mthyl_Trfase_ML2640-like"/>
</dbReference>
<evidence type="ECO:0000313" key="4">
    <source>
        <dbReference type="EMBL" id="OIQ73899.1"/>
    </source>
</evidence>
<dbReference type="GO" id="GO:0008168">
    <property type="term" value="F:methyltransferase activity"/>
    <property type="evidence" value="ECO:0007669"/>
    <property type="project" value="UniProtKB-KW"/>
</dbReference>
<dbReference type="EC" id="2.1.1.-" evidence="4"/>
<proteinExistence type="inferred from homology"/>
<dbReference type="NCBIfam" id="TIGR00027">
    <property type="entry name" value="mthyl_TIGR00027"/>
    <property type="match status" value="1"/>
</dbReference>
<name>A0A1J5Q8T9_9ZZZZ</name>
<dbReference type="GO" id="GO:0032259">
    <property type="term" value="P:methylation"/>
    <property type="evidence" value="ECO:0007669"/>
    <property type="project" value="UniProtKB-KW"/>
</dbReference>
<dbReference type="Gene3D" id="3.40.50.150">
    <property type="entry name" value="Vaccinia Virus protein VP39"/>
    <property type="match status" value="1"/>
</dbReference>
<dbReference type="InterPro" id="IPR029063">
    <property type="entry name" value="SAM-dependent_MTases_sf"/>
</dbReference>
<accession>A0A1J5Q8T9</accession>
<reference evidence="4" key="1">
    <citation type="submission" date="2016-10" db="EMBL/GenBank/DDBJ databases">
        <title>Sequence of Gallionella enrichment culture.</title>
        <authorList>
            <person name="Poehlein A."/>
            <person name="Muehling M."/>
            <person name="Daniel R."/>
        </authorList>
    </citation>
    <scope>NUCLEOTIDE SEQUENCE</scope>
</reference>
<comment type="caution">
    <text evidence="4">The sequence shown here is derived from an EMBL/GenBank/DDBJ whole genome shotgun (WGS) entry which is preliminary data.</text>
</comment>
<keyword evidence="2 4" id="KW-0489">Methyltransferase</keyword>
<keyword evidence="3 4" id="KW-0808">Transferase</keyword>
<dbReference type="AlphaFoldDB" id="A0A1J5Q8T9"/>
<organism evidence="4">
    <name type="scientific">mine drainage metagenome</name>
    <dbReference type="NCBI Taxonomy" id="410659"/>
    <lineage>
        <taxon>unclassified sequences</taxon>
        <taxon>metagenomes</taxon>
        <taxon>ecological metagenomes</taxon>
    </lineage>
</organism>
<dbReference type="PANTHER" id="PTHR43619">
    <property type="entry name" value="S-ADENOSYL-L-METHIONINE-DEPENDENT METHYLTRANSFERASE YKTD-RELATED"/>
    <property type="match status" value="1"/>
</dbReference>
<dbReference type="PANTHER" id="PTHR43619:SF2">
    <property type="entry name" value="S-ADENOSYL-L-METHIONINE-DEPENDENT METHYLTRANSFERASES SUPERFAMILY PROTEIN"/>
    <property type="match status" value="1"/>
</dbReference>
<evidence type="ECO:0000256" key="1">
    <source>
        <dbReference type="ARBA" id="ARBA00008138"/>
    </source>
</evidence>
<sequence>MDSSRTVSRTALTSAAARAAHLLIDHEPLIFVDSLARTLLGERADELIAYHQTFGSHPVLAGARTEVLCRSLFTESLLAESRLSQYVILGAGLDTYAYRARAGISVFEVDHPLSQAWKRHAIETAGITAHGGPTFVPVDLESDSLLDALVASGFDLARPAFVSLLGVSMYLTGSALTCVIAELASFAARSQVVVDYMLAPALRDDAGRAYAEAVGAAVAEDGEPWLSFYAPGDLTPMFLDRGFTSVRHVTLADSVDPGLWRRTDALAPMGLSGLLHATR</sequence>
<dbReference type="SUPFAM" id="SSF53335">
    <property type="entry name" value="S-adenosyl-L-methionine-dependent methyltransferases"/>
    <property type="match status" value="1"/>
</dbReference>
<dbReference type="EMBL" id="MLJW01002698">
    <property type="protein sequence ID" value="OIQ73899.1"/>
    <property type="molecule type" value="Genomic_DNA"/>
</dbReference>
<dbReference type="InterPro" id="IPR007213">
    <property type="entry name" value="Ppm1/Ppm2/Tcmp"/>
</dbReference>